<dbReference type="RefSeq" id="WP_120325917.1">
    <property type="nucleotide sequence ID" value="NZ_RAPF01000013.1"/>
</dbReference>
<name>A0A420EAC6_9SPHN</name>
<dbReference type="InterPro" id="IPR017853">
    <property type="entry name" value="GH"/>
</dbReference>
<dbReference type="InterPro" id="IPR001764">
    <property type="entry name" value="Glyco_hydro_3_N"/>
</dbReference>
<sequence length="112" mass="12061">MKATFGSDPALTSRLGAAYVAGFQGSRDGLQRDGVITVVKHWVGYGTQPEGFDAHNFYGRFATPGAALKQHIKAFGRGSTSSAEPTISLRSSRPLRTKRFPWPGSIDPFSVC</sequence>
<dbReference type="AlphaFoldDB" id="A0A420EAC6"/>
<evidence type="ECO:0000256" key="1">
    <source>
        <dbReference type="ARBA" id="ARBA00022801"/>
    </source>
</evidence>
<dbReference type="Proteomes" id="UP000284395">
    <property type="component" value="Unassembled WGS sequence"/>
</dbReference>
<dbReference type="GO" id="GO:0004553">
    <property type="term" value="F:hydrolase activity, hydrolyzing O-glycosyl compounds"/>
    <property type="evidence" value="ECO:0007669"/>
    <property type="project" value="InterPro"/>
</dbReference>
<accession>A0A420EAC6</accession>
<feature type="domain" description="Glycoside hydrolase family 3 N-terminal" evidence="2">
    <location>
        <begin position="3"/>
        <end position="48"/>
    </location>
</feature>
<gene>
    <name evidence="3" type="ORF">D6851_16010</name>
</gene>
<evidence type="ECO:0000313" key="3">
    <source>
        <dbReference type="EMBL" id="RKF17638.1"/>
    </source>
</evidence>
<evidence type="ECO:0000259" key="2">
    <source>
        <dbReference type="Pfam" id="PF00933"/>
    </source>
</evidence>
<proteinExistence type="predicted"/>
<keyword evidence="4" id="KW-1185">Reference proteome</keyword>
<dbReference type="GO" id="GO:0005975">
    <property type="term" value="P:carbohydrate metabolic process"/>
    <property type="evidence" value="ECO:0007669"/>
    <property type="project" value="InterPro"/>
</dbReference>
<dbReference type="Gene3D" id="3.20.20.300">
    <property type="entry name" value="Glycoside hydrolase, family 3, N-terminal domain"/>
    <property type="match status" value="1"/>
</dbReference>
<dbReference type="OrthoDB" id="9781691at2"/>
<dbReference type="EMBL" id="RAPF01000013">
    <property type="protein sequence ID" value="RKF17638.1"/>
    <property type="molecule type" value="Genomic_DNA"/>
</dbReference>
<evidence type="ECO:0000313" key="4">
    <source>
        <dbReference type="Proteomes" id="UP000284395"/>
    </source>
</evidence>
<keyword evidence="1" id="KW-0378">Hydrolase</keyword>
<dbReference type="SUPFAM" id="SSF51445">
    <property type="entry name" value="(Trans)glycosidases"/>
    <property type="match status" value="1"/>
</dbReference>
<dbReference type="InterPro" id="IPR036962">
    <property type="entry name" value="Glyco_hydro_3_N_sf"/>
</dbReference>
<comment type="caution">
    <text evidence="3">The sequence shown here is derived from an EMBL/GenBank/DDBJ whole genome shotgun (WGS) entry which is preliminary data.</text>
</comment>
<reference evidence="3 4" key="1">
    <citation type="submission" date="2018-09" db="EMBL/GenBank/DDBJ databases">
        <title>Altererythrobacter spongiae sp. nov., isolated from a marine sponge.</title>
        <authorList>
            <person name="Zhuang L."/>
            <person name="Luo L."/>
        </authorList>
    </citation>
    <scope>NUCLEOTIDE SEQUENCE [LARGE SCALE GENOMIC DNA]</scope>
    <source>
        <strain evidence="3 4">HN-Y73</strain>
    </source>
</reference>
<protein>
    <recommendedName>
        <fullName evidence="2">Glycoside hydrolase family 3 N-terminal domain-containing protein</fullName>
    </recommendedName>
</protein>
<dbReference type="Pfam" id="PF00933">
    <property type="entry name" value="Glyco_hydro_3"/>
    <property type="match status" value="1"/>
</dbReference>
<organism evidence="3 4">
    <name type="scientific">Altericroceibacterium spongiae</name>
    <dbReference type="NCBI Taxonomy" id="2320269"/>
    <lineage>
        <taxon>Bacteria</taxon>
        <taxon>Pseudomonadati</taxon>
        <taxon>Pseudomonadota</taxon>
        <taxon>Alphaproteobacteria</taxon>
        <taxon>Sphingomonadales</taxon>
        <taxon>Erythrobacteraceae</taxon>
        <taxon>Altericroceibacterium</taxon>
    </lineage>
</organism>